<proteinExistence type="predicted"/>
<gene>
    <name evidence="1" type="ORF">ENP47_01335</name>
</gene>
<accession>A0A7C1G3F1</accession>
<sequence>MSRRGWLFLSVGAALAVVCTCLGVLGAAGLWYFARSAPSTPTPAWAQASNWRTVQTASGQSALIVDTQEEVPFQPGLFWFQEPLPQPMNPLQYAAVIYLRLQQENEALVAYDVRWVALDGWPAVQLAYAAVQQGQPYEGVLWIATDGWNGYVMSFVAPYGALATYVQDIPAVLPEVTSELFASPGPLEGGPVPDVWTEEYWQGRDDFGVPAAWNWSDIDTGVPLADFQDPYAGATWDGSASDLWSDLPDVGGGVPYDSDHDAFNTWMAEEWSQMLSGENPEPTWQDEAGNLYWEGPSGTLHEWSADYDPSLGD</sequence>
<organism evidence="1">
    <name type="scientific">Thermomicrobium roseum</name>
    <dbReference type="NCBI Taxonomy" id="500"/>
    <lineage>
        <taxon>Bacteria</taxon>
        <taxon>Pseudomonadati</taxon>
        <taxon>Thermomicrobiota</taxon>
        <taxon>Thermomicrobia</taxon>
        <taxon>Thermomicrobiales</taxon>
        <taxon>Thermomicrobiaceae</taxon>
        <taxon>Thermomicrobium</taxon>
    </lineage>
</organism>
<name>A0A7C1G3F1_THERO</name>
<dbReference type="AlphaFoldDB" id="A0A7C1G3F1"/>
<reference evidence="1" key="1">
    <citation type="journal article" date="2020" name="mSystems">
        <title>Genome- and Community-Level Interaction Insights into Carbon Utilization and Element Cycling Functions of Hydrothermarchaeota in Hydrothermal Sediment.</title>
        <authorList>
            <person name="Zhou Z."/>
            <person name="Liu Y."/>
            <person name="Xu W."/>
            <person name="Pan J."/>
            <person name="Luo Z.H."/>
            <person name="Li M."/>
        </authorList>
    </citation>
    <scope>NUCLEOTIDE SEQUENCE [LARGE SCALE GENOMIC DNA]</scope>
    <source>
        <strain evidence="1">SpSt-222</strain>
    </source>
</reference>
<protein>
    <submittedName>
        <fullName evidence="1">Uncharacterized protein</fullName>
    </submittedName>
</protein>
<evidence type="ECO:0000313" key="1">
    <source>
        <dbReference type="EMBL" id="HEF64247.1"/>
    </source>
</evidence>
<comment type="caution">
    <text evidence="1">The sequence shown here is derived from an EMBL/GenBank/DDBJ whole genome shotgun (WGS) entry which is preliminary data.</text>
</comment>
<dbReference type="EMBL" id="DSJL01000001">
    <property type="protein sequence ID" value="HEF64247.1"/>
    <property type="molecule type" value="Genomic_DNA"/>
</dbReference>